<reference evidence="1" key="1">
    <citation type="submission" date="2019-11" db="EMBL/GenBank/DDBJ databases">
        <title>Nori genome reveals adaptations in red seaweeds to the harsh intertidal environment.</title>
        <authorList>
            <person name="Wang D."/>
            <person name="Mao Y."/>
        </authorList>
    </citation>
    <scope>NUCLEOTIDE SEQUENCE</scope>
    <source>
        <tissue evidence="1">Gametophyte</tissue>
    </source>
</reference>
<name>A0ACC3BUI1_PYRYE</name>
<dbReference type="Proteomes" id="UP000798662">
    <property type="component" value="Chromosome 1"/>
</dbReference>
<proteinExistence type="predicted"/>
<accession>A0ACC3BUI1</accession>
<dbReference type="EMBL" id="CM020618">
    <property type="protein sequence ID" value="KAK1861369.1"/>
    <property type="molecule type" value="Genomic_DNA"/>
</dbReference>
<gene>
    <name evidence="1" type="ORF">I4F81_003953</name>
</gene>
<protein>
    <submittedName>
        <fullName evidence="1">Uncharacterized protein</fullName>
    </submittedName>
</protein>
<evidence type="ECO:0000313" key="2">
    <source>
        <dbReference type="Proteomes" id="UP000798662"/>
    </source>
</evidence>
<evidence type="ECO:0000313" key="1">
    <source>
        <dbReference type="EMBL" id="KAK1861369.1"/>
    </source>
</evidence>
<keyword evidence="2" id="KW-1185">Reference proteome</keyword>
<organism evidence="1 2">
    <name type="scientific">Pyropia yezoensis</name>
    <name type="common">Susabi-nori</name>
    <name type="synonym">Porphyra yezoensis</name>
    <dbReference type="NCBI Taxonomy" id="2788"/>
    <lineage>
        <taxon>Eukaryota</taxon>
        <taxon>Rhodophyta</taxon>
        <taxon>Bangiophyceae</taxon>
        <taxon>Bangiales</taxon>
        <taxon>Bangiaceae</taxon>
        <taxon>Pyropia</taxon>
    </lineage>
</organism>
<sequence>MFAYSSMLLEGAPPAATSLSVTPHGGPRMTPAERLQLVSQLPVQFEGELGFKPRASRLQSSRKRGMDAVFKLRSASDLTAWSTVLTMASGLDTPCLADFEVGVPIGVGGGGRVYAVRHVASTVVHAMKVVNKRGVLFSPSTLRNAVNERLALERIATGHPFLLPLRYAFQTSDHLFLVTELCDAGDLATHLKRQPGRRCSEDDTRFLAAELILALEHIHSQDVVFRDMKPENVLLDRDGHARVADFGLASFLPSADGCANSLCGTASFLPPEMLNGKPYGIPADMWSLGVCLFRCVTGKLPWGRVGRASATFRSIKNDAVHFPSYLHPTTVSFLAGLLERKVSRRLTIQAAKAHPYFASVDWVDILAGNGPGLDVEPSDMAARFRLFESALDGPLPDFLGGTACPDELGGPPPRPPLDDDPMLFEADAGDEEAEAAGEAGKEHPPPIAAVARQVLLAGPADWAGPRVAAAATEGSLATTLVGYEYSTDRPGASGAALSVALVHRKSSADVLLSKIASIRSGG</sequence>
<comment type="caution">
    <text evidence="1">The sequence shown here is derived from an EMBL/GenBank/DDBJ whole genome shotgun (WGS) entry which is preliminary data.</text>
</comment>